<sequence>MEEAFKISDPRVLKVVAHPLRVRLLGLLRADGPATASELGRTVGESSGSTSYHLRELAKFGFIEEDPERRDGRERRWRARHRYTSWDTDEMSATAEGREAVKIMQLRQVAVLEQVVQSYDIAGRSAEWLQAAGMSDYWVTLPASALKELMDRLEELIHDLEARHAGSPDAEQVHLWVAGFPRGRTTEESASGESREDGR</sequence>
<dbReference type="InterPro" id="IPR036388">
    <property type="entry name" value="WH-like_DNA-bd_sf"/>
</dbReference>
<dbReference type="SUPFAM" id="SSF46785">
    <property type="entry name" value="Winged helix' DNA-binding domain"/>
    <property type="match status" value="1"/>
</dbReference>
<keyword evidence="3" id="KW-1185">Reference proteome</keyword>
<dbReference type="GO" id="GO:0003700">
    <property type="term" value="F:DNA-binding transcription factor activity"/>
    <property type="evidence" value="ECO:0007669"/>
    <property type="project" value="InterPro"/>
</dbReference>
<dbReference type="EMBL" id="BMNK01000001">
    <property type="protein sequence ID" value="GGP00312.1"/>
    <property type="molecule type" value="Genomic_DNA"/>
</dbReference>
<dbReference type="CDD" id="cd00090">
    <property type="entry name" value="HTH_ARSR"/>
    <property type="match status" value="1"/>
</dbReference>
<organism evidence="2 3">
    <name type="scientific">Nonomuraea glycinis</name>
    <dbReference type="NCBI Taxonomy" id="2047744"/>
    <lineage>
        <taxon>Bacteria</taxon>
        <taxon>Bacillati</taxon>
        <taxon>Actinomycetota</taxon>
        <taxon>Actinomycetes</taxon>
        <taxon>Streptosporangiales</taxon>
        <taxon>Streptosporangiaceae</taxon>
        <taxon>Nonomuraea</taxon>
    </lineage>
</organism>
<evidence type="ECO:0000313" key="3">
    <source>
        <dbReference type="Proteomes" id="UP000660745"/>
    </source>
</evidence>
<accession>A0A917ZXG1</accession>
<dbReference type="InterPro" id="IPR036390">
    <property type="entry name" value="WH_DNA-bd_sf"/>
</dbReference>
<gene>
    <name evidence="2" type="ORF">GCM10012278_00600</name>
</gene>
<dbReference type="AlphaFoldDB" id="A0A917ZXG1"/>
<comment type="caution">
    <text evidence="2">The sequence shown here is derived from an EMBL/GenBank/DDBJ whole genome shotgun (WGS) entry which is preliminary data.</text>
</comment>
<dbReference type="Pfam" id="PF12840">
    <property type="entry name" value="HTH_20"/>
    <property type="match status" value="1"/>
</dbReference>
<proteinExistence type="predicted"/>
<dbReference type="InterPro" id="IPR011991">
    <property type="entry name" value="ArsR-like_HTH"/>
</dbReference>
<dbReference type="InterPro" id="IPR001845">
    <property type="entry name" value="HTH_ArsR_DNA-bd_dom"/>
</dbReference>
<feature type="domain" description="HTH arsR-type" evidence="1">
    <location>
        <begin position="11"/>
        <end position="106"/>
    </location>
</feature>
<protein>
    <recommendedName>
        <fullName evidence="1">HTH arsR-type domain-containing protein</fullName>
    </recommendedName>
</protein>
<dbReference type="Proteomes" id="UP000660745">
    <property type="component" value="Unassembled WGS sequence"/>
</dbReference>
<name>A0A917ZXG1_9ACTN</name>
<dbReference type="SMART" id="SM00418">
    <property type="entry name" value="HTH_ARSR"/>
    <property type="match status" value="1"/>
</dbReference>
<evidence type="ECO:0000313" key="2">
    <source>
        <dbReference type="EMBL" id="GGP00312.1"/>
    </source>
</evidence>
<dbReference type="Gene3D" id="1.10.10.10">
    <property type="entry name" value="Winged helix-like DNA-binding domain superfamily/Winged helix DNA-binding domain"/>
    <property type="match status" value="1"/>
</dbReference>
<evidence type="ECO:0000259" key="1">
    <source>
        <dbReference type="SMART" id="SM00418"/>
    </source>
</evidence>
<reference evidence="2" key="2">
    <citation type="submission" date="2020-09" db="EMBL/GenBank/DDBJ databases">
        <authorList>
            <person name="Sun Q."/>
            <person name="Zhou Y."/>
        </authorList>
    </citation>
    <scope>NUCLEOTIDE SEQUENCE</scope>
    <source>
        <strain evidence="2">CGMCC 4.7430</strain>
    </source>
</reference>
<reference evidence="2" key="1">
    <citation type="journal article" date="2014" name="Int. J. Syst. Evol. Microbiol.">
        <title>Complete genome sequence of Corynebacterium casei LMG S-19264T (=DSM 44701T), isolated from a smear-ripened cheese.</title>
        <authorList>
            <consortium name="US DOE Joint Genome Institute (JGI-PGF)"/>
            <person name="Walter F."/>
            <person name="Albersmeier A."/>
            <person name="Kalinowski J."/>
            <person name="Ruckert C."/>
        </authorList>
    </citation>
    <scope>NUCLEOTIDE SEQUENCE</scope>
    <source>
        <strain evidence="2">CGMCC 4.7430</strain>
    </source>
</reference>
<dbReference type="RefSeq" id="WP_189136416.1">
    <property type="nucleotide sequence ID" value="NZ_BMNK01000001.1"/>
</dbReference>